<dbReference type="EMBL" id="HACA01025615">
    <property type="protein sequence ID" value="CDW42976.1"/>
    <property type="molecule type" value="Transcribed_RNA"/>
</dbReference>
<name>A0A0K2UZ39_LEPSM</name>
<reference evidence="2" key="1">
    <citation type="submission" date="2014-05" db="EMBL/GenBank/DDBJ databases">
        <authorList>
            <person name="Chronopoulou M."/>
        </authorList>
    </citation>
    <scope>NUCLEOTIDE SEQUENCE</scope>
    <source>
        <tissue evidence="2">Whole organism</tissue>
    </source>
</reference>
<sequence>MLKSSSGLHVTPQSSSYWRQPMERLMLQLSPVTKRRSLKTSASASSSSNKFRRAQSEPDKYRLNSINFSRKIPEMIARNTEAINGVTVSAANDSHNSGSLSSVSSTYSSCSSHVSIHSVGCVAPGDGSSMKADILTLRVHDIFLVETELIDKLDILVSENKGDEDYKQLFNTM</sequence>
<accession>A0A0K2UZ39</accession>
<protein>
    <submittedName>
        <fullName evidence="2">Uncharacterized protein</fullName>
    </submittedName>
</protein>
<proteinExistence type="predicted"/>
<evidence type="ECO:0000313" key="2">
    <source>
        <dbReference type="EMBL" id="CDW42976.1"/>
    </source>
</evidence>
<feature type="region of interest" description="Disordered" evidence="1">
    <location>
        <begin position="32"/>
        <end position="58"/>
    </location>
</feature>
<dbReference type="AlphaFoldDB" id="A0A0K2UZ39"/>
<organism evidence="2">
    <name type="scientific">Lepeophtheirus salmonis</name>
    <name type="common">Salmon louse</name>
    <name type="synonym">Caligus salmonis</name>
    <dbReference type="NCBI Taxonomy" id="72036"/>
    <lineage>
        <taxon>Eukaryota</taxon>
        <taxon>Metazoa</taxon>
        <taxon>Ecdysozoa</taxon>
        <taxon>Arthropoda</taxon>
        <taxon>Crustacea</taxon>
        <taxon>Multicrustacea</taxon>
        <taxon>Hexanauplia</taxon>
        <taxon>Copepoda</taxon>
        <taxon>Siphonostomatoida</taxon>
        <taxon>Caligidae</taxon>
        <taxon>Lepeophtheirus</taxon>
    </lineage>
</organism>
<evidence type="ECO:0000256" key="1">
    <source>
        <dbReference type="SAM" id="MobiDB-lite"/>
    </source>
</evidence>